<dbReference type="Proteomes" id="UP000295560">
    <property type="component" value="Unassembled WGS sequence"/>
</dbReference>
<feature type="transmembrane region" description="Helical" evidence="2">
    <location>
        <begin position="71"/>
        <end position="91"/>
    </location>
</feature>
<feature type="transmembrane region" description="Helical" evidence="2">
    <location>
        <begin position="161"/>
        <end position="179"/>
    </location>
</feature>
<accession>A0A4R1HHX1</accession>
<evidence type="ECO:0000256" key="1">
    <source>
        <dbReference type="SAM" id="MobiDB-lite"/>
    </source>
</evidence>
<name>A0A4R1HHX1_PSEEN</name>
<gene>
    <name evidence="3" type="ORF">EV378_3844</name>
</gene>
<evidence type="ECO:0000313" key="3">
    <source>
        <dbReference type="EMBL" id="TCK19900.1"/>
    </source>
</evidence>
<keyword evidence="2" id="KW-0472">Membrane</keyword>
<feature type="transmembrane region" description="Helical" evidence="2">
    <location>
        <begin position="185"/>
        <end position="207"/>
    </location>
</feature>
<organism evidence="3 4">
    <name type="scientific">Pseudonocardia endophytica</name>
    <dbReference type="NCBI Taxonomy" id="401976"/>
    <lineage>
        <taxon>Bacteria</taxon>
        <taxon>Bacillati</taxon>
        <taxon>Actinomycetota</taxon>
        <taxon>Actinomycetes</taxon>
        <taxon>Pseudonocardiales</taxon>
        <taxon>Pseudonocardiaceae</taxon>
        <taxon>Pseudonocardia</taxon>
    </lineage>
</organism>
<evidence type="ECO:0000313" key="4">
    <source>
        <dbReference type="Proteomes" id="UP000295560"/>
    </source>
</evidence>
<keyword evidence="2" id="KW-1133">Transmembrane helix</keyword>
<feature type="region of interest" description="Disordered" evidence="1">
    <location>
        <begin position="225"/>
        <end position="265"/>
    </location>
</feature>
<keyword evidence="4" id="KW-1185">Reference proteome</keyword>
<reference evidence="3 4" key="1">
    <citation type="submission" date="2019-03" db="EMBL/GenBank/DDBJ databases">
        <title>Sequencing the genomes of 1000 actinobacteria strains.</title>
        <authorList>
            <person name="Klenk H.-P."/>
        </authorList>
    </citation>
    <scope>NUCLEOTIDE SEQUENCE [LARGE SCALE GENOMIC DNA]</scope>
    <source>
        <strain evidence="3 4">DSM 44969</strain>
    </source>
</reference>
<feature type="transmembrane region" description="Helical" evidence="2">
    <location>
        <begin position="33"/>
        <end position="59"/>
    </location>
</feature>
<evidence type="ECO:0008006" key="5">
    <source>
        <dbReference type="Google" id="ProtNLM"/>
    </source>
</evidence>
<dbReference type="NCBIfam" id="NF041646">
    <property type="entry name" value="VC0807_fam"/>
    <property type="match status" value="1"/>
</dbReference>
<feature type="compositionally biased region" description="Polar residues" evidence="1">
    <location>
        <begin position="225"/>
        <end position="234"/>
    </location>
</feature>
<sequence length="265" mass="28211">MTDTESPSSPSSRRWSVVKTMVPTLAMEVALPYLVYLVLHAWGLSEVVALAWSALPPVLSIGWQAWRSRRLGGVSVFVLASIAVGVAMALLAGSPQLAVARDAVPNLVMAVALGGSLLVARRPLVFYVVRAFGETYQPDLRSRMATAWAENPRFRQVLRRATAVGAVVLLAEAALRLVAAAVLPVAVALPVLQIQSFVVWAGLVLLLRRSIMRVVREGKAAQASDSASTRNVSRSDAMVAASPSNSSALTPSRHLRVNTTSEPVG</sequence>
<dbReference type="EMBL" id="SMFZ01000002">
    <property type="protein sequence ID" value="TCK19900.1"/>
    <property type="molecule type" value="Genomic_DNA"/>
</dbReference>
<comment type="caution">
    <text evidence="3">The sequence shown here is derived from an EMBL/GenBank/DDBJ whole genome shotgun (WGS) entry which is preliminary data.</text>
</comment>
<proteinExistence type="predicted"/>
<feature type="transmembrane region" description="Helical" evidence="2">
    <location>
        <begin position="103"/>
        <end position="120"/>
    </location>
</feature>
<keyword evidence="2" id="KW-0812">Transmembrane</keyword>
<dbReference type="AlphaFoldDB" id="A0A4R1HHX1"/>
<evidence type="ECO:0000256" key="2">
    <source>
        <dbReference type="SAM" id="Phobius"/>
    </source>
</evidence>
<protein>
    <recommendedName>
        <fullName evidence="5">Intracellular septation protein A</fullName>
    </recommendedName>
</protein>